<protein>
    <submittedName>
        <fullName evidence="2">Uncharacterized protein</fullName>
    </submittedName>
</protein>
<evidence type="ECO:0000256" key="1">
    <source>
        <dbReference type="SAM" id="MobiDB-lite"/>
    </source>
</evidence>
<dbReference type="AlphaFoldDB" id="A0AB34GR44"/>
<organism evidence="2 3">
    <name type="scientific">Eschrichtius robustus</name>
    <name type="common">California gray whale</name>
    <name type="synonym">Eschrichtius gibbosus</name>
    <dbReference type="NCBI Taxonomy" id="9764"/>
    <lineage>
        <taxon>Eukaryota</taxon>
        <taxon>Metazoa</taxon>
        <taxon>Chordata</taxon>
        <taxon>Craniata</taxon>
        <taxon>Vertebrata</taxon>
        <taxon>Euteleostomi</taxon>
        <taxon>Mammalia</taxon>
        <taxon>Eutheria</taxon>
        <taxon>Laurasiatheria</taxon>
        <taxon>Artiodactyla</taxon>
        <taxon>Whippomorpha</taxon>
        <taxon>Cetacea</taxon>
        <taxon>Mysticeti</taxon>
        <taxon>Eschrichtiidae</taxon>
        <taxon>Eschrichtius</taxon>
    </lineage>
</organism>
<feature type="region of interest" description="Disordered" evidence="1">
    <location>
        <begin position="1"/>
        <end position="261"/>
    </location>
</feature>
<sequence>MCGRLRSTRALGDSPSHPDGPGRDAGAETPAAGLCYPFHPGLQARRIPAPRTPPGHWGRERRGRTASRGGEPEVQGGAPGNPSPSEVRARMGRGGRRVEGGERSGARRQGGGTARRPRPRLSEPALRRLRTRSLYLLPLDGGGARAGAAAGGSARDPETSSAGASSRHARPPGGESAAALKGHPGLGGGIPQTRGAAALAASFSARGAQRWRQRGLPGHLQVRPCGGSVASSHAGLPKSLEPRASRASEGQQRSTEGEPAV</sequence>
<evidence type="ECO:0000313" key="2">
    <source>
        <dbReference type="EMBL" id="KAJ8781105.1"/>
    </source>
</evidence>
<dbReference type="Proteomes" id="UP001159641">
    <property type="component" value="Unassembled WGS sequence"/>
</dbReference>
<feature type="compositionally biased region" description="Low complexity" evidence="1">
    <location>
        <begin position="194"/>
        <end position="208"/>
    </location>
</feature>
<evidence type="ECO:0000313" key="3">
    <source>
        <dbReference type="Proteomes" id="UP001159641"/>
    </source>
</evidence>
<feature type="compositionally biased region" description="Basic and acidic residues" evidence="1">
    <location>
        <begin position="96"/>
        <end position="105"/>
    </location>
</feature>
<comment type="caution">
    <text evidence="2">The sequence shown here is derived from an EMBL/GenBank/DDBJ whole genome shotgun (WGS) entry which is preliminary data.</text>
</comment>
<gene>
    <name evidence="2" type="ORF">J1605_011089</name>
</gene>
<name>A0AB34GR44_ESCRO</name>
<proteinExistence type="predicted"/>
<keyword evidence="3" id="KW-1185">Reference proteome</keyword>
<reference evidence="2 3" key="1">
    <citation type="submission" date="2022-11" db="EMBL/GenBank/DDBJ databases">
        <title>Whole genome sequence of Eschrichtius robustus ER-17-0199.</title>
        <authorList>
            <person name="Bruniche-Olsen A."/>
            <person name="Black A.N."/>
            <person name="Fields C.J."/>
            <person name="Walden K."/>
            <person name="Dewoody J.A."/>
        </authorList>
    </citation>
    <scope>NUCLEOTIDE SEQUENCE [LARGE SCALE GENOMIC DNA]</scope>
    <source>
        <strain evidence="2">ER-17-0199</strain>
        <tissue evidence="2">Blubber</tissue>
    </source>
</reference>
<dbReference type="EMBL" id="JAIQCJ010002147">
    <property type="protein sequence ID" value="KAJ8781105.1"/>
    <property type="molecule type" value="Genomic_DNA"/>
</dbReference>
<accession>A0AB34GR44</accession>